<evidence type="ECO:0008006" key="4">
    <source>
        <dbReference type="Google" id="ProtNLM"/>
    </source>
</evidence>
<dbReference type="EMBL" id="BMPE01000015">
    <property type="protein sequence ID" value="GGL13120.1"/>
    <property type="molecule type" value="Genomic_DNA"/>
</dbReference>
<dbReference type="RefSeq" id="WP_189070256.1">
    <property type="nucleotide sequence ID" value="NZ_BMPE01000015.1"/>
</dbReference>
<feature type="compositionally biased region" description="Polar residues" evidence="1">
    <location>
        <begin position="177"/>
        <end position="226"/>
    </location>
</feature>
<comment type="caution">
    <text evidence="2">The sequence shown here is derived from an EMBL/GenBank/DDBJ whole genome shotgun (WGS) entry which is preliminary data.</text>
</comment>
<feature type="region of interest" description="Disordered" evidence="1">
    <location>
        <begin position="143"/>
        <end position="256"/>
    </location>
</feature>
<reference evidence="3" key="1">
    <citation type="journal article" date="2019" name="Int. J. Syst. Evol. Microbiol.">
        <title>The Global Catalogue of Microorganisms (GCM) 10K type strain sequencing project: providing services to taxonomists for standard genome sequencing and annotation.</title>
        <authorList>
            <consortium name="The Broad Institute Genomics Platform"/>
            <consortium name="The Broad Institute Genome Sequencing Center for Infectious Disease"/>
            <person name="Wu L."/>
            <person name="Ma J."/>
        </authorList>
    </citation>
    <scope>NUCLEOTIDE SEQUENCE [LARGE SCALE GENOMIC DNA]</scope>
    <source>
        <strain evidence="3">JCM 19173</strain>
    </source>
</reference>
<keyword evidence="3" id="KW-1185">Reference proteome</keyword>
<sequence>MSTKTSSITHPPRTRLNLLREDYLHIADGDYCAARLLNIFERWHNTKLDHRTQARHANAVARSGGERPEQDEGLWVYMSNEDLRKELMLEYSEKPVTRALTLLETKGFLRRRSNPIRKWDRKPQYLFVASAVQDAINTWAATRSEEPENSLQDESVIPAQSTPHFDGMDSAEVRTALRQSAESTPHNGGNESAQPQNGTRTLTGSTPSNSASNTTGFNSQVSSSGFEQEESAHPSSSTLKREEKQARDTNTGATSASLVARVSSEHPVEQGPGAARALLEQHLGGPVALANLLIEVPASGVDRRQWLTIPEDRIRTLMDEARSQEELMYRTYLIRALDVEIGSSLSLPNRAPRDTPVKEARGALLDDLHEGDLIRSRKTGNTFRVVSVTRDGVDVEMPGFDRPVSISVASIAAYERVD</sequence>
<proteinExistence type="predicted"/>
<dbReference type="Proteomes" id="UP000604341">
    <property type="component" value="Unassembled WGS sequence"/>
</dbReference>
<accession>A0ABQ2FP77</accession>
<gene>
    <name evidence="2" type="ORF">GCM10010844_34900</name>
</gene>
<evidence type="ECO:0000313" key="2">
    <source>
        <dbReference type="EMBL" id="GGL13120.1"/>
    </source>
</evidence>
<protein>
    <recommendedName>
        <fullName evidence="4">MarR family transcriptional regulator</fullName>
    </recommendedName>
</protein>
<feature type="compositionally biased region" description="Polar residues" evidence="1">
    <location>
        <begin position="149"/>
        <end position="163"/>
    </location>
</feature>
<evidence type="ECO:0000313" key="3">
    <source>
        <dbReference type="Proteomes" id="UP000604341"/>
    </source>
</evidence>
<organism evidence="2 3">
    <name type="scientific">Deinococcus radiotolerans</name>
    <dbReference type="NCBI Taxonomy" id="1309407"/>
    <lineage>
        <taxon>Bacteria</taxon>
        <taxon>Thermotogati</taxon>
        <taxon>Deinococcota</taxon>
        <taxon>Deinococci</taxon>
        <taxon>Deinococcales</taxon>
        <taxon>Deinococcaceae</taxon>
        <taxon>Deinococcus</taxon>
    </lineage>
</organism>
<evidence type="ECO:0000256" key="1">
    <source>
        <dbReference type="SAM" id="MobiDB-lite"/>
    </source>
</evidence>
<name>A0ABQ2FP77_9DEIO</name>